<comment type="subcellular location">
    <subcellularLocation>
        <location evidence="6">Cytoplasm</location>
    </subcellularLocation>
</comment>
<proteinExistence type="inferred from homology"/>
<evidence type="ECO:0000256" key="4">
    <source>
        <dbReference type="ARBA" id="ARBA00022759"/>
    </source>
</evidence>
<evidence type="ECO:0000256" key="3">
    <source>
        <dbReference type="ARBA" id="ARBA00022722"/>
    </source>
</evidence>
<comment type="cofactor">
    <cofactor evidence="6">
        <name>Mg(2+)</name>
        <dbReference type="ChEBI" id="CHEBI:18420"/>
    </cofactor>
</comment>
<dbReference type="GO" id="GO:0005737">
    <property type="term" value="C:cytoplasm"/>
    <property type="evidence" value="ECO:0007669"/>
    <property type="project" value="UniProtKB-SubCell"/>
</dbReference>
<dbReference type="Pfam" id="PF00636">
    <property type="entry name" value="Ribonuclease_3"/>
    <property type="match status" value="1"/>
</dbReference>
<keyword evidence="6" id="KW-0699">rRNA-binding</keyword>
<dbReference type="InterPro" id="IPR008226">
    <property type="entry name" value="Mini3_fam"/>
</dbReference>
<comment type="caution">
    <text evidence="8">The sequence shown here is derived from an EMBL/GenBank/DDBJ whole genome shotgun (WGS) entry which is preliminary data.</text>
</comment>
<keyword evidence="1 6" id="KW-0690">Ribosome biogenesis</keyword>
<organism evidence="8 9">
    <name type="scientific">Neomoorella thermoacetica</name>
    <name type="common">Clostridium thermoaceticum</name>
    <dbReference type="NCBI Taxonomy" id="1525"/>
    <lineage>
        <taxon>Bacteria</taxon>
        <taxon>Bacillati</taxon>
        <taxon>Bacillota</taxon>
        <taxon>Clostridia</taxon>
        <taxon>Neomoorellales</taxon>
        <taxon>Neomoorellaceae</taxon>
        <taxon>Neomoorella</taxon>
    </lineage>
</organism>
<dbReference type="HAMAP" id="MF_01468">
    <property type="entry name" value="RNase_Mini_III"/>
    <property type="match status" value="1"/>
</dbReference>
<evidence type="ECO:0000313" key="8">
    <source>
        <dbReference type="EMBL" id="OIQ59084.1"/>
    </source>
</evidence>
<accession>A0A1J5NUU1</accession>
<keyword evidence="6" id="KW-0694">RNA-binding</keyword>
<name>A0A1J5NUU1_NEOTH</name>
<protein>
    <recommendedName>
        <fullName evidence="6">Mini-ribonuclease 3</fullName>
        <shortName evidence="6">Mini-3</shortName>
        <shortName evidence="6">Mini-RNase 3</shortName>
        <ecNumber evidence="6">3.1.26.-</ecNumber>
    </recommendedName>
    <alternativeName>
        <fullName evidence="6">Mini-RNase III</fullName>
        <shortName evidence="6">Mini-III</shortName>
    </alternativeName>
</protein>
<feature type="domain" description="RNase III" evidence="7">
    <location>
        <begin position="11"/>
        <end position="108"/>
    </location>
</feature>
<reference evidence="8 9" key="1">
    <citation type="submission" date="2016-08" db="EMBL/GenBank/DDBJ databases">
        <title>Genome-based comparison of Moorella thermoacetic strains.</title>
        <authorList>
            <person name="Poehlein A."/>
            <person name="Bengelsdorf F.R."/>
            <person name="Esser C."/>
            <person name="Duerre P."/>
            <person name="Daniel R."/>
        </authorList>
    </citation>
    <scope>NUCLEOTIDE SEQUENCE [LARGE SCALE GENOMIC DNA]</scope>
    <source>
        <strain evidence="8 9">DSM 21394</strain>
    </source>
</reference>
<dbReference type="SUPFAM" id="SSF69065">
    <property type="entry name" value="RNase III domain-like"/>
    <property type="match status" value="1"/>
</dbReference>
<sequence>MDPLANLSPLALAYVGDAVYELLVRAHLVGRGPAKPEQLHREALKYVRATAQARLVPALEEYLTSAEKDILRRGRNARPGHLPRTAAPAEYHSSTALECLLGYLYLKGDLTRVEELAQLIFKLAKHDD</sequence>
<dbReference type="PANTHER" id="PTHR34276:SF1">
    <property type="entry name" value="MINI-RIBONUCLEASE 3"/>
    <property type="match status" value="1"/>
</dbReference>
<feature type="active site" evidence="6">
    <location>
        <position position="17"/>
    </location>
</feature>
<dbReference type="GO" id="GO:0006364">
    <property type="term" value="P:rRNA processing"/>
    <property type="evidence" value="ECO:0007669"/>
    <property type="project" value="UniProtKB-UniRule"/>
</dbReference>
<dbReference type="PANTHER" id="PTHR34276">
    <property type="entry name" value="MINI-RIBONUCLEASE 3"/>
    <property type="match status" value="1"/>
</dbReference>
<gene>
    <name evidence="6 8" type="primary">mrnC</name>
    <name evidence="8" type="ORF">MOTE_15000</name>
</gene>
<evidence type="ECO:0000256" key="6">
    <source>
        <dbReference type="HAMAP-Rule" id="MF_01468"/>
    </source>
</evidence>
<dbReference type="GO" id="GO:0019843">
    <property type="term" value="F:rRNA binding"/>
    <property type="evidence" value="ECO:0007669"/>
    <property type="project" value="UniProtKB-UniRule"/>
</dbReference>
<evidence type="ECO:0000256" key="2">
    <source>
        <dbReference type="ARBA" id="ARBA00022552"/>
    </source>
</evidence>
<keyword evidence="3 6" id="KW-0540">Nuclease</keyword>
<dbReference type="InterPro" id="IPR000999">
    <property type="entry name" value="RNase_III_dom"/>
</dbReference>
<keyword evidence="4 6" id="KW-0255">Endonuclease</keyword>
<dbReference type="PIRSF" id="PIRSF005520">
    <property type="entry name" value="UCP005520"/>
    <property type="match status" value="1"/>
</dbReference>
<comment type="similarity">
    <text evidence="6">Belongs to the MrnC RNase family.</text>
</comment>
<keyword evidence="5 6" id="KW-0378">Hydrolase</keyword>
<evidence type="ECO:0000313" key="9">
    <source>
        <dbReference type="Proteomes" id="UP000182811"/>
    </source>
</evidence>
<dbReference type="EMBL" id="MDDC01000010">
    <property type="protein sequence ID" value="OIQ59084.1"/>
    <property type="molecule type" value="Genomic_DNA"/>
</dbReference>
<dbReference type="GO" id="GO:0004525">
    <property type="term" value="F:ribonuclease III activity"/>
    <property type="evidence" value="ECO:0007669"/>
    <property type="project" value="InterPro"/>
</dbReference>
<evidence type="ECO:0000259" key="7">
    <source>
        <dbReference type="Pfam" id="PF00636"/>
    </source>
</evidence>
<dbReference type="Gene3D" id="1.10.1520.10">
    <property type="entry name" value="Ribonuclease III domain"/>
    <property type="match status" value="1"/>
</dbReference>
<dbReference type="OrthoDB" id="46571at2"/>
<evidence type="ECO:0000256" key="5">
    <source>
        <dbReference type="ARBA" id="ARBA00022801"/>
    </source>
</evidence>
<dbReference type="Proteomes" id="UP000182811">
    <property type="component" value="Unassembled WGS sequence"/>
</dbReference>
<evidence type="ECO:0000256" key="1">
    <source>
        <dbReference type="ARBA" id="ARBA00022517"/>
    </source>
</evidence>
<dbReference type="EC" id="3.1.26.-" evidence="6"/>
<keyword evidence="2 6" id="KW-0698">rRNA processing</keyword>
<comment type="function">
    <text evidence="6">Involved in correct processing of both the 5' and 3' ends of 23S rRNA precursor. Processes 30S rRNA precursor transcript even in absence of ribonuclease 3 (Rnc); Rnc processes 30S rRNA into smaller rRNA precursors.</text>
</comment>
<comment type="subunit">
    <text evidence="6">Homodimer.</text>
</comment>
<keyword evidence="6" id="KW-0963">Cytoplasm</keyword>
<dbReference type="AlphaFoldDB" id="A0A1J5NUU1"/>
<keyword evidence="6" id="KW-0460">Magnesium</keyword>
<dbReference type="InterPro" id="IPR036389">
    <property type="entry name" value="RNase_III_sf"/>
</dbReference>